<protein>
    <recommendedName>
        <fullName evidence="6">short-chain-enoyl-CoA hydratase</fullName>
        <ecNumber evidence="6">4.2.1.150</ecNumber>
    </recommendedName>
</protein>
<dbReference type="CDD" id="cd06558">
    <property type="entry name" value="crotonase-like"/>
    <property type="match status" value="1"/>
</dbReference>
<comment type="similarity">
    <text evidence="2 7">Belongs to the enoyl-CoA hydratase/isomerase family.</text>
</comment>
<dbReference type="STRING" id="520762.AN619_09040"/>
<dbReference type="GO" id="GO:0006635">
    <property type="term" value="P:fatty acid beta-oxidation"/>
    <property type="evidence" value="ECO:0007669"/>
    <property type="project" value="TreeGrafter"/>
</dbReference>
<sequence length="260" mass="28155">MMKRKFVKLSKEGRVAVITMNRPEALNALNTETLKELDAAVDQLATDSEVDVIILTGEGKAFVAGADIAEMKGLSAEEGRRFGILGQQIFRKLELMEKPVIAAVNGFALGGGCELAMSCDIRIASEKAKFGQPEVGLGITPGFSGTQRLARLIGISKAKEWIFTGDMVDAGEAERWGLVNKVVSHEQLMEEAIGLASKIASKAQLAVRYAKIAINRGMETDIDTGIQIEADLFGLCFATQDQKEGMAAFLEKRKPNFQSK</sequence>
<name>A0A140L7Q4_9FIRM</name>
<evidence type="ECO:0000256" key="7">
    <source>
        <dbReference type="RuleBase" id="RU003707"/>
    </source>
</evidence>
<dbReference type="NCBIfam" id="NF004475">
    <property type="entry name" value="PRK05809.1"/>
    <property type="match status" value="1"/>
</dbReference>
<comment type="subunit">
    <text evidence="3">Homotetramer.</text>
</comment>
<reference evidence="8 9" key="1">
    <citation type="submission" date="2015-12" db="EMBL/GenBank/DDBJ databases">
        <title>Draft genome sequence of the thermoanaerobe Thermotalea metallivorans, an isolate from the runoff channel of the Great Artesian Basin, Australia.</title>
        <authorList>
            <person name="Patel B.K."/>
        </authorList>
    </citation>
    <scope>NUCLEOTIDE SEQUENCE [LARGE SCALE GENOMIC DNA]</scope>
    <source>
        <strain evidence="8 9">B2-1</strain>
    </source>
</reference>
<evidence type="ECO:0000256" key="3">
    <source>
        <dbReference type="ARBA" id="ARBA00011881"/>
    </source>
</evidence>
<dbReference type="Gene3D" id="3.90.226.10">
    <property type="entry name" value="2-enoyl-CoA Hydratase, Chain A, domain 1"/>
    <property type="match status" value="1"/>
</dbReference>
<dbReference type="Proteomes" id="UP000070456">
    <property type="component" value="Unassembled WGS sequence"/>
</dbReference>
<dbReference type="FunFam" id="1.10.12.10:FF:000001">
    <property type="entry name" value="Probable enoyl-CoA hydratase, mitochondrial"/>
    <property type="match status" value="1"/>
</dbReference>
<dbReference type="PATRIC" id="fig|520762.4.peg.1009"/>
<comment type="pathway">
    <text evidence="1">Lipid metabolism; butanoate metabolism.</text>
</comment>
<dbReference type="PANTHER" id="PTHR11941">
    <property type="entry name" value="ENOYL-COA HYDRATASE-RELATED"/>
    <property type="match status" value="1"/>
</dbReference>
<evidence type="ECO:0000256" key="6">
    <source>
        <dbReference type="ARBA" id="ARBA00067035"/>
    </source>
</evidence>
<gene>
    <name evidence="8" type="primary">crt</name>
    <name evidence="8" type="ORF">AN619_09040</name>
</gene>
<comment type="caution">
    <text evidence="8">The sequence shown here is derived from an EMBL/GenBank/DDBJ whole genome shotgun (WGS) entry which is preliminary data.</text>
</comment>
<dbReference type="InterPro" id="IPR018376">
    <property type="entry name" value="Enoyl-CoA_hyd/isom_CS"/>
</dbReference>
<dbReference type="EMBL" id="LOEE01000026">
    <property type="protein sequence ID" value="KXG76579.1"/>
    <property type="molecule type" value="Genomic_DNA"/>
</dbReference>
<dbReference type="InterPro" id="IPR001753">
    <property type="entry name" value="Enoyl-CoA_hydra/iso"/>
</dbReference>
<evidence type="ECO:0000256" key="5">
    <source>
        <dbReference type="ARBA" id="ARBA00050624"/>
    </source>
</evidence>
<organism evidence="8 9">
    <name type="scientific">Thermotalea metallivorans</name>
    <dbReference type="NCBI Taxonomy" id="520762"/>
    <lineage>
        <taxon>Bacteria</taxon>
        <taxon>Bacillati</taxon>
        <taxon>Bacillota</taxon>
        <taxon>Clostridia</taxon>
        <taxon>Peptostreptococcales</taxon>
        <taxon>Thermotaleaceae</taxon>
        <taxon>Thermotalea</taxon>
    </lineage>
</organism>
<dbReference type="AlphaFoldDB" id="A0A140L7Q4"/>
<comment type="catalytic activity">
    <reaction evidence="5">
        <text>a short-chain (3S)-3-hydroxyacyl-CoA = a short-chain (2E)-enoyl-CoA + H2O</text>
        <dbReference type="Rhea" id="RHEA:52664"/>
        <dbReference type="ChEBI" id="CHEBI:15377"/>
        <dbReference type="ChEBI" id="CHEBI:87488"/>
        <dbReference type="ChEBI" id="CHEBI:136760"/>
        <dbReference type="EC" id="4.2.1.150"/>
    </reaction>
</comment>
<dbReference type="Pfam" id="PF00378">
    <property type="entry name" value="ECH_1"/>
    <property type="match status" value="1"/>
</dbReference>
<dbReference type="SUPFAM" id="SSF52096">
    <property type="entry name" value="ClpP/crotonase"/>
    <property type="match status" value="1"/>
</dbReference>
<accession>A0A140L7Q4</accession>
<evidence type="ECO:0000256" key="4">
    <source>
        <dbReference type="ARBA" id="ARBA00023239"/>
    </source>
</evidence>
<dbReference type="InterPro" id="IPR029045">
    <property type="entry name" value="ClpP/crotonase-like_dom_sf"/>
</dbReference>
<dbReference type="GO" id="GO:0018812">
    <property type="term" value="F:3-hydroxyacyl-CoA dehydratase activity"/>
    <property type="evidence" value="ECO:0007669"/>
    <property type="project" value="UniProtKB-EC"/>
</dbReference>
<evidence type="ECO:0000313" key="8">
    <source>
        <dbReference type="EMBL" id="KXG76579.1"/>
    </source>
</evidence>
<dbReference type="PROSITE" id="PS00166">
    <property type="entry name" value="ENOYL_COA_HYDRATASE"/>
    <property type="match status" value="1"/>
</dbReference>
<evidence type="ECO:0000256" key="2">
    <source>
        <dbReference type="ARBA" id="ARBA00005254"/>
    </source>
</evidence>
<keyword evidence="9" id="KW-1185">Reference proteome</keyword>
<dbReference type="FunFam" id="3.90.226.10:FF:000009">
    <property type="entry name" value="Carnitinyl-CoA dehydratase"/>
    <property type="match status" value="1"/>
</dbReference>
<dbReference type="EC" id="4.2.1.150" evidence="6"/>
<keyword evidence="4 8" id="KW-0456">Lyase</keyword>
<dbReference type="PANTHER" id="PTHR11941:SF54">
    <property type="entry name" value="ENOYL-COA HYDRATASE, MITOCHONDRIAL"/>
    <property type="match status" value="1"/>
</dbReference>
<dbReference type="InterPro" id="IPR014748">
    <property type="entry name" value="Enoyl-CoA_hydra_C"/>
</dbReference>
<evidence type="ECO:0000256" key="1">
    <source>
        <dbReference type="ARBA" id="ARBA00005086"/>
    </source>
</evidence>
<evidence type="ECO:0000313" key="9">
    <source>
        <dbReference type="Proteomes" id="UP000070456"/>
    </source>
</evidence>
<proteinExistence type="inferred from homology"/>
<dbReference type="Gene3D" id="1.10.12.10">
    <property type="entry name" value="Lyase 2-enoyl-coa Hydratase, Chain A, domain 2"/>
    <property type="match status" value="1"/>
</dbReference>